<feature type="transmembrane region" description="Helical" evidence="1">
    <location>
        <begin position="263"/>
        <end position="279"/>
    </location>
</feature>
<feature type="transmembrane region" description="Helical" evidence="1">
    <location>
        <begin position="101"/>
        <end position="126"/>
    </location>
</feature>
<dbReference type="Pfam" id="PF01757">
    <property type="entry name" value="Acyl_transf_3"/>
    <property type="match status" value="1"/>
</dbReference>
<name>A0A3D0WD80_9SPHN</name>
<feature type="transmembrane region" description="Helical" evidence="1">
    <location>
        <begin position="300"/>
        <end position="321"/>
    </location>
</feature>
<dbReference type="GO" id="GO:0016747">
    <property type="term" value="F:acyltransferase activity, transferring groups other than amino-acyl groups"/>
    <property type="evidence" value="ECO:0007669"/>
    <property type="project" value="InterPro"/>
</dbReference>
<dbReference type="Proteomes" id="UP000262699">
    <property type="component" value="Unassembled WGS sequence"/>
</dbReference>
<sequence length="373" mass="40792">MNQRVAPPQPAPHVPADAARWMDAMRAILAITVAFSHGWGLIVADHRPGDALVGRPFFFLAGFAHPAVMLFFVLSGFWIAKSVASLNARGWSWRVFLSDRWSRLAIVVYPALLIGGLIDAAGLWWLRTPTHLGQTDVWFLPSDLSPALTMKALAGNFVFLQHIAFHPLGSNGPLWSVAFEFWFYIWFAALWLAIRRRRFEPLLLTLALGFVSPMLAYGFLCWLTGVAAYHLRTRSSPRSLVPFGFILGIALIWARMGDWFGEDLILASAAALFVAALAMRDPRFPAILAPIARFGASSSFSLYAIHFPIMTLAAGLIVGPARLAPGMAAIGVVIAVLAGTIAVAHVFSRLTEARTAVLRRWLTAPRGAAQPAE</sequence>
<proteinExistence type="predicted"/>
<evidence type="ECO:0000313" key="4">
    <source>
        <dbReference type="Proteomes" id="UP000262699"/>
    </source>
</evidence>
<comment type="caution">
    <text evidence="3">The sequence shown here is derived from an EMBL/GenBank/DDBJ whole genome shotgun (WGS) entry which is preliminary data.</text>
</comment>
<feature type="domain" description="Acyltransferase 3" evidence="2">
    <location>
        <begin position="21"/>
        <end position="344"/>
    </location>
</feature>
<feature type="transmembrane region" description="Helical" evidence="1">
    <location>
        <begin position="206"/>
        <end position="228"/>
    </location>
</feature>
<protein>
    <recommendedName>
        <fullName evidence="2">Acyltransferase 3 domain-containing protein</fullName>
    </recommendedName>
</protein>
<keyword evidence="1" id="KW-1133">Transmembrane helix</keyword>
<dbReference type="InterPro" id="IPR002656">
    <property type="entry name" value="Acyl_transf_3_dom"/>
</dbReference>
<evidence type="ECO:0000259" key="2">
    <source>
        <dbReference type="Pfam" id="PF01757"/>
    </source>
</evidence>
<dbReference type="PANTHER" id="PTHR23028">
    <property type="entry name" value="ACETYLTRANSFERASE"/>
    <property type="match status" value="1"/>
</dbReference>
<feature type="transmembrane region" description="Helical" evidence="1">
    <location>
        <begin position="177"/>
        <end position="194"/>
    </location>
</feature>
<feature type="transmembrane region" description="Helical" evidence="1">
    <location>
        <begin position="27"/>
        <end position="44"/>
    </location>
</feature>
<keyword evidence="1" id="KW-0472">Membrane</keyword>
<dbReference type="GO" id="GO:0009103">
    <property type="term" value="P:lipopolysaccharide biosynthetic process"/>
    <property type="evidence" value="ECO:0007669"/>
    <property type="project" value="TreeGrafter"/>
</dbReference>
<dbReference type="AlphaFoldDB" id="A0A3D0WD80"/>
<dbReference type="InterPro" id="IPR050879">
    <property type="entry name" value="Acyltransferase_3"/>
</dbReference>
<reference evidence="3 4" key="1">
    <citation type="journal article" date="2018" name="Nat. Biotechnol.">
        <title>A standardized bacterial taxonomy based on genome phylogeny substantially revises the tree of life.</title>
        <authorList>
            <person name="Parks D.H."/>
            <person name="Chuvochina M."/>
            <person name="Waite D.W."/>
            <person name="Rinke C."/>
            <person name="Skarshewski A."/>
            <person name="Chaumeil P.A."/>
            <person name="Hugenholtz P."/>
        </authorList>
    </citation>
    <scope>NUCLEOTIDE SEQUENCE [LARGE SCALE GENOMIC DNA]</scope>
    <source>
        <strain evidence="3">UBA9015</strain>
    </source>
</reference>
<dbReference type="EMBL" id="DOYJ01000306">
    <property type="protein sequence ID" value="HCB76681.1"/>
    <property type="molecule type" value="Genomic_DNA"/>
</dbReference>
<dbReference type="GO" id="GO:0016020">
    <property type="term" value="C:membrane"/>
    <property type="evidence" value="ECO:0007669"/>
    <property type="project" value="TreeGrafter"/>
</dbReference>
<keyword evidence="1" id="KW-0812">Transmembrane</keyword>
<organism evidence="3 4">
    <name type="scientific">Sphingomonas bacterium</name>
    <dbReference type="NCBI Taxonomy" id="1895847"/>
    <lineage>
        <taxon>Bacteria</taxon>
        <taxon>Pseudomonadati</taxon>
        <taxon>Pseudomonadota</taxon>
        <taxon>Alphaproteobacteria</taxon>
        <taxon>Sphingomonadales</taxon>
        <taxon>Sphingomonadaceae</taxon>
        <taxon>Sphingomonas</taxon>
    </lineage>
</organism>
<evidence type="ECO:0000313" key="3">
    <source>
        <dbReference type="EMBL" id="HCB76681.1"/>
    </source>
</evidence>
<evidence type="ECO:0000256" key="1">
    <source>
        <dbReference type="SAM" id="Phobius"/>
    </source>
</evidence>
<feature type="transmembrane region" description="Helical" evidence="1">
    <location>
        <begin position="146"/>
        <end position="165"/>
    </location>
</feature>
<feature type="transmembrane region" description="Helical" evidence="1">
    <location>
        <begin position="56"/>
        <end position="80"/>
    </location>
</feature>
<gene>
    <name evidence="3" type="ORF">DEP91_11015</name>
</gene>
<feature type="transmembrane region" description="Helical" evidence="1">
    <location>
        <begin position="327"/>
        <end position="350"/>
    </location>
</feature>
<accession>A0A3D0WD80</accession>
<feature type="transmembrane region" description="Helical" evidence="1">
    <location>
        <begin position="240"/>
        <end position="257"/>
    </location>
</feature>
<dbReference type="PANTHER" id="PTHR23028:SF53">
    <property type="entry name" value="ACYL_TRANSF_3 DOMAIN-CONTAINING PROTEIN"/>
    <property type="match status" value="1"/>
</dbReference>